<proteinExistence type="predicted"/>
<dbReference type="PANTHER" id="PTHR33710">
    <property type="entry name" value="BNAC02G09200D PROTEIN"/>
    <property type="match status" value="1"/>
</dbReference>
<accession>A0AAE0EAK1</accession>
<dbReference type="Proteomes" id="UP001281410">
    <property type="component" value="Unassembled WGS sequence"/>
</dbReference>
<keyword evidence="2" id="KW-1185">Reference proteome</keyword>
<sequence>MDNSIRIQAVAKSKQNITALVADQEKLWVFTIIDASPCITLKRTMWSYLDAIRRCFKLPWLIAGDFNEITCSAEKIGGRNKFSNSGFVNWIDRNEMVDIGFTSPKFTWITKMSIGEEIWERLDRALCSMEWRLCYMDGFVKHLLRVTFDHCLILIHLDSKHIPKIGTKPFRFEAMWLKHKQFDEMFHNYWNAHRFSISDNLQAFADKLSVWNREEFGNIFYNKRRLLGRIQGIQNCLSSRYVPHLAYIEEKFVKEYNEILEQEEVFWQQQSRNCWLKEGDRNTNFFHLSTMVRWRRNKLEGLKKEDGS</sequence>
<gene>
    <name evidence="1" type="ORF">Dsin_014989</name>
</gene>
<evidence type="ECO:0000313" key="2">
    <source>
        <dbReference type="Proteomes" id="UP001281410"/>
    </source>
</evidence>
<dbReference type="InterPro" id="IPR036691">
    <property type="entry name" value="Endo/exonu/phosph_ase_sf"/>
</dbReference>
<comment type="caution">
    <text evidence="1">The sequence shown here is derived from an EMBL/GenBank/DDBJ whole genome shotgun (WGS) entry which is preliminary data.</text>
</comment>
<name>A0AAE0EAK1_9ROSI</name>
<reference evidence="1" key="1">
    <citation type="journal article" date="2023" name="Plant J.">
        <title>Genome sequences and population genomics provide insights into the demographic history, inbreeding, and mutation load of two 'living fossil' tree species of Dipteronia.</title>
        <authorList>
            <person name="Feng Y."/>
            <person name="Comes H.P."/>
            <person name="Chen J."/>
            <person name="Zhu S."/>
            <person name="Lu R."/>
            <person name="Zhang X."/>
            <person name="Li P."/>
            <person name="Qiu J."/>
            <person name="Olsen K.M."/>
            <person name="Qiu Y."/>
        </authorList>
    </citation>
    <scope>NUCLEOTIDE SEQUENCE</scope>
    <source>
        <strain evidence="1">NBL</strain>
    </source>
</reference>
<evidence type="ECO:0008006" key="3">
    <source>
        <dbReference type="Google" id="ProtNLM"/>
    </source>
</evidence>
<organism evidence="1 2">
    <name type="scientific">Dipteronia sinensis</name>
    <dbReference type="NCBI Taxonomy" id="43782"/>
    <lineage>
        <taxon>Eukaryota</taxon>
        <taxon>Viridiplantae</taxon>
        <taxon>Streptophyta</taxon>
        <taxon>Embryophyta</taxon>
        <taxon>Tracheophyta</taxon>
        <taxon>Spermatophyta</taxon>
        <taxon>Magnoliopsida</taxon>
        <taxon>eudicotyledons</taxon>
        <taxon>Gunneridae</taxon>
        <taxon>Pentapetalae</taxon>
        <taxon>rosids</taxon>
        <taxon>malvids</taxon>
        <taxon>Sapindales</taxon>
        <taxon>Sapindaceae</taxon>
        <taxon>Hippocastanoideae</taxon>
        <taxon>Acereae</taxon>
        <taxon>Dipteronia</taxon>
    </lineage>
</organism>
<protein>
    <recommendedName>
        <fullName evidence="3">Endonuclease/exonuclease/phosphatase domain-containing protein</fullName>
    </recommendedName>
</protein>
<dbReference type="PANTHER" id="PTHR33710:SF77">
    <property type="entry name" value="DNASE I-LIKE SUPERFAMILY PROTEIN"/>
    <property type="match status" value="1"/>
</dbReference>
<evidence type="ECO:0000313" key="1">
    <source>
        <dbReference type="EMBL" id="KAK3221019.1"/>
    </source>
</evidence>
<dbReference type="Gene3D" id="3.60.10.10">
    <property type="entry name" value="Endonuclease/exonuclease/phosphatase"/>
    <property type="match status" value="1"/>
</dbReference>
<dbReference type="AlphaFoldDB" id="A0AAE0EAK1"/>
<dbReference type="EMBL" id="JANJYJ010000004">
    <property type="protein sequence ID" value="KAK3221019.1"/>
    <property type="molecule type" value="Genomic_DNA"/>
</dbReference>
<dbReference type="SUPFAM" id="SSF56219">
    <property type="entry name" value="DNase I-like"/>
    <property type="match status" value="1"/>
</dbReference>